<evidence type="ECO:0000256" key="3">
    <source>
        <dbReference type="ARBA" id="ARBA00022741"/>
    </source>
</evidence>
<dbReference type="GO" id="GO:0004691">
    <property type="term" value="F:cAMP-dependent protein kinase activity"/>
    <property type="evidence" value="ECO:0007669"/>
    <property type="project" value="TreeGrafter"/>
</dbReference>
<dbReference type="EMBL" id="DAKRPA010000185">
    <property type="protein sequence ID" value="DAZ95911.1"/>
    <property type="molecule type" value="Genomic_DNA"/>
</dbReference>
<evidence type="ECO:0000256" key="1">
    <source>
        <dbReference type="ARBA" id="ARBA00022527"/>
    </source>
</evidence>
<dbReference type="PANTHER" id="PTHR24353:SF37">
    <property type="entry name" value="CAMP-DEPENDENT PROTEIN KINASE CATALYTIC SUBUNIT PRKX"/>
    <property type="match status" value="1"/>
</dbReference>
<dbReference type="SUPFAM" id="SSF56300">
    <property type="entry name" value="Metallo-dependent phosphatases"/>
    <property type="match status" value="1"/>
</dbReference>
<dbReference type="AlphaFoldDB" id="A0AAV2YP10"/>
<keyword evidence="1" id="KW-0723">Serine/threonine-protein kinase</keyword>
<dbReference type="GO" id="GO:0005952">
    <property type="term" value="C:cAMP-dependent protein kinase complex"/>
    <property type="evidence" value="ECO:0007669"/>
    <property type="project" value="TreeGrafter"/>
</dbReference>
<accession>A0AAV2YP10</accession>
<dbReference type="InterPro" id="IPR011009">
    <property type="entry name" value="Kinase-like_dom_sf"/>
</dbReference>
<dbReference type="SUPFAM" id="SSF56112">
    <property type="entry name" value="Protein kinase-like (PK-like)"/>
    <property type="match status" value="1"/>
</dbReference>
<protein>
    <recommendedName>
        <fullName evidence="7">Protein kinase domain-containing protein</fullName>
    </recommendedName>
</protein>
<dbReference type="Proteomes" id="UP001146120">
    <property type="component" value="Unassembled WGS sequence"/>
</dbReference>
<dbReference type="SMART" id="SM00220">
    <property type="entry name" value="S_TKc"/>
    <property type="match status" value="1"/>
</dbReference>
<dbReference type="Pfam" id="PF00069">
    <property type="entry name" value="Pkinase"/>
    <property type="match status" value="1"/>
</dbReference>
<dbReference type="Gene3D" id="3.60.21.10">
    <property type="match status" value="1"/>
</dbReference>
<dbReference type="PANTHER" id="PTHR24353">
    <property type="entry name" value="CYCLIC NUCLEOTIDE-DEPENDENT PROTEIN KINASE"/>
    <property type="match status" value="1"/>
</dbReference>
<evidence type="ECO:0000259" key="7">
    <source>
        <dbReference type="PROSITE" id="PS50011"/>
    </source>
</evidence>
<sequence>MSVKERAEKPTITEFTLGQLMGEGNFSRIVTAVHNATQEMFALKVIEKQRVKRLRIRHPNIFNEINMEKEVLNRLRHPNIIRLYQTFQDDDNLYFLLEYLSGGELLDRLLFEGRQVGLNEEAARFYLADMLNAVEYLHAQQLVHRDLKPENMVVSKDDGHLRLVDFGTAKNMADTTLNGPNFVGTPEYMSPETIDNKSVSYASDIWALGCITFQLLTGETPFSGGSAYLTFLRVQEGTFIMPEFLSDEAKDLVTQLLKKNPEERLGSGGNGMRDIKAHPFFRGIDFDNHMSVPPPTLVLHNEHFFKLVKDIESAESARATDVELSTSGDSLQTFVNEMSDKDKSLLMHLLKRKQILHFPGWKLPIYANAFTPGSLRLHFMDVNRMYTGFTHELQNHWVKDFSYLVIPGPRLGKESANRENDAKGGSSWTTEAEAFAKTLATVNEASPAFVIICGDFVNARPEECYHVAQMEAFQALLGRIRSDIRLVFLPGPDVFGGRAPTIPTIAAYTQRFGEDYYSFWYGGIKFIVMNSTLLLQKEPMADQCREQEAWLKKELENGKMCARGMCVLSYHEFTVPASPDGKSGKLVFDNDGIPSEVKHDYERLLASPKSCLIVCTSNRSKQNYKPRQIKTAKPGESQENGDDDENKTDVLVCQRRDTTTAPVVHVVSVAQTGFTVTSRDVVSADHEVKQLPTPEEMEDAISHVEIA</sequence>
<reference evidence="8" key="1">
    <citation type="submission" date="2022-11" db="EMBL/GenBank/DDBJ databases">
        <authorList>
            <person name="Morgan W.R."/>
            <person name="Tartar A."/>
        </authorList>
    </citation>
    <scope>NUCLEOTIDE SEQUENCE</scope>
    <source>
        <strain evidence="8">ARSEF 373</strain>
    </source>
</reference>
<comment type="caution">
    <text evidence="8">The sequence shown here is derived from an EMBL/GenBank/DDBJ whole genome shotgun (WGS) entry which is preliminary data.</text>
</comment>
<evidence type="ECO:0000313" key="9">
    <source>
        <dbReference type="Proteomes" id="UP001146120"/>
    </source>
</evidence>
<organism evidence="8 9">
    <name type="scientific">Lagenidium giganteum</name>
    <dbReference type="NCBI Taxonomy" id="4803"/>
    <lineage>
        <taxon>Eukaryota</taxon>
        <taxon>Sar</taxon>
        <taxon>Stramenopiles</taxon>
        <taxon>Oomycota</taxon>
        <taxon>Peronosporomycetes</taxon>
        <taxon>Pythiales</taxon>
        <taxon>Pythiaceae</taxon>
    </lineage>
</organism>
<dbReference type="PROSITE" id="PS50011">
    <property type="entry name" value="PROTEIN_KINASE_DOM"/>
    <property type="match status" value="1"/>
</dbReference>
<evidence type="ECO:0000256" key="4">
    <source>
        <dbReference type="ARBA" id="ARBA00022777"/>
    </source>
</evidence>
<proteinExistence type="predicted"/>
<keyword evidence="9" id="KW-1185">Reference proteome</keyword>
<dbReference type="InterPro" id="IPR008271">
    <property type="entry name" value="Ser/Thr_kinase_AS"/>
</dbReference>
<dbReference type="PROSITE" id="PS00108">
    <property type="entry name" value="PROTEIN_KINASE_ST"/>
    <property type="match status" value="1"/>
</dbReference>
<dbReference type="GO" id="GO:0005524">
    <property type="term" value="F:ATP binding"/>
    <property type="evidence" value="ECO:0007669"/>
    <property type="project" value="UniProtKB-KW"/>
</dbReference>
<evidence type="ECO:0000256" key="2">
    <source>
        <dbReference type="ARBA" id="ARBA00022679"/>
    </source>
</evidence>
<keyword evidence="2" id="KW-0808">Transferase</keyword>
<reference evidence="8" key="2">
    <citation type="journal article" date="2023" name="Microbiol Resour">
        <title>Decontamination and Annotation of the Draft Genome Sequence of the Oomycete Lagenidium giganteum ARSEF 373.</title>
        <authorList>
            <person name="Morgan W.R."/>
            <person name="Tartar A."/>
        </authorList>
    </citation>
    <scope>NUCLEOTIDE SEQUENCE</scope>
    <source>
        <strain evidence="8">ARSEF 373</strain>
    </source>
</reference>
<dbReference type="Gene3D" id="3.30.200.20">
    <property type="entry name" value="Phosphorylase Kinase, domain 1"/>
    <property type="match status" value="1"/>
</dbReference>
<evidence type="ECO:0000256" key="6">
    <source>
        <dbReference type="SAM" id="MobiDB-lite"/>
    </source>
</evidence>
<dbReference type="FunFam" id="3.30.200.20:FF:000042">
    <property type="entry name" value="Aurora kinase A"/>
    <property type="match status" value="1"/>
</dbReference>
<keyword evidence="5" id="KW-0067">ATP-binding</keyword>
<dbReference type="Gene3D" id="1.10.510.10">
    <property type="entry name" value="Transferase(Phosphotransferase) domain 1"/>
    <property type="match status" value="1"/>
</dbReference>
<keyword evidence="3" id="KW-0547">Nucleotide-binding</keyword>
<name>A0AAV2YP10_9STRA</name>
<feature type="region of interest" description="Disordered" evidence="6">
    <location>
        <begin position="624"/>
        <end position="646"/>
    </location>
</feature>
<evidence type="ECO:0000256" key="5">
    <source>
        <dbReference type="ARBA" id="ARBA00022840"/>
    </source>
</evidence>
<dbReference type="InterPro" id="IPR029052">
    <property type="entry name" value="Metallo-depent_PP-like"/>
</dbReference>
<feature type="domain" description="Protein kinase" evidence="7">
    <location>
        <begin position="15"/>
        <end position="281"/>
    </location>
</feature>
<dbReference type="InterPro" id="IPR000719">
    <property type="entry name" value="Prot_kinase_dom"/>
</dbReference>
<gene>
    <name evidence="8" type="ORF">N0F65_012622</name>
</gene>
<keyword evidence="4" id="KW-0418">Kinase</keyword>
<dbReference type="FunFam" id="1.10.510.10:FF:000571">
    <property type="entry name" value="Maternal embryonic leucine zipper kinase"/>
    <property type="match status" value="1"/>
</dbReference>
<evidence type="ECO:0000313" key="8">
    <source>
        <dbReference type="EMBL" id="DAZ95911.1"/>
    </source>
</evidence>